<proteinExistence type="inferred from homology"/>
<protein>
    <recommendedName>
        <fullName evidence="3">Probable chemoreceptor glutamine deamidase CheD</fullName>
        <ecNumber evidence="3">3.5.1.44</ecNumber>
    </recommendedName>
</protein>
<dbReference type="Gene3D" id="3.30.1330.200">
    <property type="match status" value="1"/>
</dbReference>
<evidence type="ECO:0000313" key="5">
    <source>
        <dbReference type="Proteomes" id="UP001253595"/>
    </source>
</evidence>
<gene>
    <name evidence="3" type="primary">cheD</name>
    <name evidence="4" type="ORF">J2X05_003592</name>
</gene>
<comment type="function">
    <text evidence="3">Probably deamidates glutamine residues to glutamate on methyl-accepting chemotaxis receptors (MCPs), playing an important role in chemotaxis.</text>
</comment>
<dbReference type="InterPro" id="IPR038592">
    <property type="entry name" value="CheD-like_sf"/>
</dbReference>
<dbReference type="InterPro" id="IPR011324">
    <property type="entry name" value="Cytotoxic_necrot_fac-like_cat"/>
</dbReference>
<dbReference type="CDD" id="cd16352">
    <property type="entry name" value="CheD"/>
    <property type="match status" value="1"/>
</dbReference>
<sequence length="173" mass="19205">MAVATVIKPLHSIHPGEWYFGVEYERLHTVLGSCVALTAWHPALKIGGMCHYLLAIEPNKKNTPAAGGGPSQQRMIAGDCRYANNALEQMKRSMQAYADMNEFQLGIFGGGDMFAYSTPTSIGFDNIAYARQWLIREKLKPLHVDVGGSISRSLMLVIHTGEIQLKHYQMNQP</sequence>
<evidence type="ECO:0000256" key="2">
    <source>
        <dbReference type="ARBA" id="ARBA00022801"/>
    </source>
</evidence>
<accession>A0ABU1V270</accession>
<comment type="similarity">
    <text evidence="3">Belongs to the CheD family.</text>
</comment>
<dbReference type="Proteomes" id="UP001253595">
    <property type="component" value="Unassembled WGS sequence"/>
</dbReference>
<dbReference type="HAMAP" id="MF_01440">
    <property type="entry name" value="CheD"/>
    <property type="match status" value="1"/>
</dbReference>
<name>A0ABU1V270_9GAMM</name>
<dbReference type="EC" id="3.5.1.44" evidence="3"/>
<keyword evidence="5" id="KW-1185">Reference proteome</keyword>
<dbReference type="RefSeq" id="WP_310074985.1">
    <property type="nucleotide sequence ID" value="NZ_JAVDVX010000007.1"/>
</dbReference>
<dbReference type="PANTHER" id="PTHR35147:SF3">
    <property type="entry name" value="CHEMORECEPTOR GLUTAMINE DEAMIDASE CHED 1-RELATED"/>
    <property type="match status" value="1"/>
</dbReference>
<comment type="caution">
    <text evidence="4">The sequence shown here is derived from an EMBL/GenBank/DDBJ whole genome shotgun (WGS) entry which is preliminary data.</text>
</comment>
<dbReference type="PANTHER" id="PTHR35147">
    <property type="entry name" value="CHEMORECEPTOR GLUTAMINE DEAMIDASE CHED-RELATED"/>
    <property type="match status" value="1"/>
</dbReference>
<dbReference type="InterPro" id="IPR005659">
    <property type="entry name" value="Chemorcpt_Glu_NH3ase_CheD"/>
</dbReference>
<keyword evidence="1 3" id="KW-0145">Chemotaxis</keyword>
<evidence type="ECO:0000256" key="3">
    <source>
        <dbReference type="HAMAP-Rule" id="MF_01440"/>
    </source>
</evidence>
<comment type="catalytic activity">
    <reaction evidence="3">
        <text>L-glutaminyl-[protein] + H2O = L-glutamyl-[protein] + NH4(+)</text>
        <dbReference type="Rhea" id="RHEA:16441"/>
        <dbReference type="Rhea" id="RHEA-COMP:10207"/>
        <dbReference type="Rhea" id="RHEA-COMP:10208"/>
        <dbReference type="ChEBI" id="CHEBI:15377"/>
        <dbReference type="ChEBI" id="CHEBI:28938"/>
        <dbReference type="ChEBI" id="CHEBI:29973"/>
        <dbReference type="ChEBI" id="CHEBI:30011"/>
        <dbReference type="EC" id="3.5.1.44"/>
    </reaction>
</comment>
<reference evidence="4 5" key="1">
    <citation type="submission" date="2023-07" db="EMBL/GenBank/DDBJ databases">
        <title>Sorghum-associated microbial communities from plants grown in Nebraska, USA.</title>
        <authorList>
            <person name="Schachtman D."/>
        </authorList>
    </citation>
    <scope>NUCLEOTIDE SEQUENCE [LARGE SCALE GENOMIC DNA]</scope>
    <source>
        <strain evidence="4 5">BE190</strain>
    </source>
</reference>
<evidence type="ECO:0000313" key="4">
    <source>
        <dbReference type="EMBL" id="MDR7091557.1"/>
    </source>
</evidence>
<dbReference type="EMBL" id="JAVDVX010000007">
    <property type="protein sequence ID" value="MDR7091557.1"/>
    <property type="molecule type" value="Genomic_DNA"/>
</dbReference>
<keyword evidence="2 3" id="KW-0378">Hydrolase</keyword>
<dbReference type="Pfam" id="PF03975">
    <property type="entry name" value="CheD"/>
    <property type="match status" value="1"/>
</dbReference>
<evidence type="ECO:0000256" key="1">
    <source>
        <dbReference type="ARBA" id="ARBA00022500"/>
    </source>
</evidence>
<dbReference type="GO" id="GO:0050568">
    <property type="term" value="F:protein-glutamine glutaminase activity"/>
    <property type="evidence" value="ECO:0007669"/>
    <property type="project" value="UniProtKB-EC"/>
</dbReference>
<organism evidence="4 5">
    <name type="scientific">Cellvibrio fibrivorans</name>
    <dbReference type="NCBI Taxonomy" id="126350"/>
    <lineage>
        <taxon>Bacteria</taxon>
        <taxon>Pseudomonadati</taxon>
        <taxon>Pseudomonadota</taxon>
        <taxon>Gammaproteobacteria</taxon>
        <taxon>Cellvibrionales</taxon>
        <taxon>Cellvibrionaceae</taxon>
        <taxon>Cellvibrio</taxon>
    </lineage>
</organism>
<dbReference type="SUPFAM" id="SSF64438">
    <property type="entry name" value="CNF1/YfiH-like putative cysteine hydrolases"/>
    <property type="match status" value="1"/>
</dbReference>